<dbReference type="RefSeq" id="WP_183365985.1">
    <property type="nucleotide sequence ID" value="NZ_JACIEZ010000003.1"/>
</dbReference>
<protein>
    <submittedName>
        <fullName evidence="1">Uncharacterized protein</fullName>
    </submittedName>
</protein>
<reference evidence="1 2" key="1">
    <citation type="submission" date="2020-08" db="EMBL/GenBank/DDBJ databases">
        <title>Genomic Encyclopedia of Type Strains, Phase IV (KMG-IV): sequencing the most valuable type-strain genomes for metagenomic binning, comparative biology and taxonomic classification.</title>
        <authorList>
            <person name="Goeker M."/>
        </authorList>
    </citation>
    <scope>NUCLEOTIDE SEQUENCE [LARGE SCALE GENOMIC DNA]</scope>
    <source>
        <strain evidence="1 2">DSM 29853</strain>
    </source>
</reference>
<dbReference type="AlphaFoldDB" id="A0A7W6NKW9"/>
<dbReference type="EMBL" id="JACIEZ010000003">
    <property type="protein sequence ID" value="MBB4064732.1"/>
    <property type="molecule type" value="Genomic_DNA"/>
</dbReference>
<sequence length="92" mass="10148">MEIREIMQQEANSVANMVIESGVLAADGTAAINVRQSIEQTLQAHCFKLWVALLEIGIAGEDAARLCGFFWFVFDQTIAAWIERCSSIGPMN</sequence>
<comment type="caution">
    <text evidence="1">The sequence shown here is derived from an EMBL/GenBank/DDBJ whole genome shotgun (WGS) entry which is preliminary data.</text>
</comment>
<keyword evidence="2" id="KW-1185">Reference proteome</keyword>
<gene>
    <name evidence="1" type="ORF">GGR23_001919</name>
</gene>
<evidence type="ECO:0000313" key="1">
    <source>
        <dbReference type="EMBL" id="MBB4064732.1"/>
    </source>
</evidence>
<organism evidence="1 2">
    <name type="scientific">Gellertiella hungarica</name>
    <dbReference type="NCBI Taxonomy" id="1572859"/>
    <lineage>
        <taxon>Bacteria</taxon>
        <taxon>Pseudomonadati</taxon>
        <taxon>Pseudomonadota</taxon>
        <taxon>Alphaproteobacteria</taxon>
        <taxon>Hyphomicrobiales</taxon>
        <taxon>Rhizobiaceae</taxon>
        <taxon>Gellertiella</taxon>
    </lineage>
</organism>
<accession>A0A7W6NKW9</accession>
<proteinExistence type="predicted"/>
<dbReference type="Proteomes" id="UP000528286">
    <property type="component" value="Unassembled WGS sequence"/>
</dbReference>
<name>A0A7W6NKW9_9HYPH</name>
<evidence type="ECO:0000313" key="2">
    <source>
        <dbReference type="Proteomes" id="UP000528286"/>
    </source>
</evidence>